<protein>
    <submittedName>
        <fullName evidence="3">Uncharacterized protein</fullName>
    </submittedName>
</protein>
<dbReference type="EMBL" id="QXGA01000470">
    <property type="protein sequence ID" value="KAE9145450.1"/>
    <property type="molecule type" value="Genomic_DNA"/>
</dbReference>
<accession>A0A6A4E1M0</accession>
<organism evidence="3 4">
    <name type="scientific">Phytophthora fragariae</name>
    <dbReference type="NCBI Taxonomy" id="53985"/>
    <lineage>
        <taxon>Eukaryota</taxon>
        <taxon>Sar</taxon>
        <taxon>Stramenopiles</taxon>
        <taxon>Oomycota</taxon>
        <taxon>Peronosporomycetes</taxon>
        <taxon>Peronosporales</taxon>
        <taxon>Peronosporaceae</taxon>
        <taxon>Phytophthora</taxon>
    </lineage>
</organism>
<keyword evidence="1" id="KW-0812">Transmembrane</keyword>
<proteinExistence type="predicted"/>
<sequence>MTLPPSPDDARWPARCIAFAVSMLVFMLNLHWWSHAGSCFTKSSAAASGQCRYNFPWARTSCSSDGITLGRRAPFEFVNGFNTDIMLAFKSNHDIQVMIGGLGALLRIFYATKYVTKMQEHIDSITAVALAAFQSRQLREARDEESVANTDRATIGRRRVASLLYAITNRCEIVGPLAAHHVQRGSCAFMSTSCSTFHLRAILHELIDQVVYSWDLVELRGCDSSLTFRAASFLDDNSYRPPGLNYLNLYEYVARHFRRKRTPTTSECVLFQPEHPLFDTHCVGNHIHEVVPVVSGIRMPLVNDESPHELVVKRSQCALVLLKPFRACRRPNE</sequence>
<evidence type="ECO:0000313" key="3">
    <source>
        <dbReference type="EMBL" id="KAE9315615.1"/>
    </source>
</evidence>
<evidence type="ECO:0000313" key="5">
    <source>
        <dbReference type="Proteomes" id="UP000440732"/>
    </source>
</evidence>
<feature type="transmembrane region" description="Helical" evidence="1">
    <location>
        <begin position="12"/>
        <end position="33"/>
    </location>
</feature>
<evidence type="ECO:0000256" key="1">
    <source>
        <dbReference type="SAM" id="Phobius"/>
    </source>
</evidence>
<reference evidence="4 5" key="1">
    <citation type="submission" date="2018-08" db="EMBL/GenBank/DDBJ databases">
        <title>Genomic investigation of the strawberry pathogen Phytophthora fragariae indicates pathogenicity is determined by transcriptional variation in three key races.</title>
        <authorList>
            <person name="Adams T.M."/>
            <person name="Armitage A.D."/>
            <person name="Sobczyk M.K."/>
            <person name="Bates H.J."/>
            <person name="Dunwell J.M."/>
            <person name="Nellist C.F."/>
            <person name="Harrison R.J."/>
        </authorList>
    </citation>
    <scope>NUCLEOTIDE SEQUENCE [LARGE SCALE GENOMIC DNA]</scope>
    <source>
        <strain evidence="3 4">A4</strain>
        <strain evidence="2 5">NOV-5</strain>
    </source>
</reference>
<keyword evidence="1" id="KW-1133">Transmembrane helix</keyword>
<evidence type="ECO:0000313" key="4">
    <source>
        <dbReference type="Proteomes" id="UP000437068"/>
    </source>
</evidence>
<gene>
    <name evidence="3" type="ORF">PF001_g7708</name>
    <name evidence="2" type="ORF">PF006_g9695</name>
</gene>
<name>A0A6A4E1M0_9STRA</name>
<dbReference type="Proteomes" id="UP000440732">
    <property type="component" value="Unassembled WGS sequence"/>
</dbReference>
<dbReference type="EMBL" id="QXGE01000334">
    <property type="protein sequence ID" value="KAE9315615.1"/>
    <property type="molecule type" value="Genomic_DNA"/>
</dbReference>
<keyword evidence="1" id="KW-0472">Membrane</keyword>
<dbReference type="AlphaFoldDB" id="A0A6A4E1M0"/>
<evidence type="ECO:0000313" key="2">
    <source>
        <dbReference type="EMBL" id="KAE9145450.1"/>
    </source>
</evidence>
<comment type="caution">
    <text evidence="3">The sequence shown here is derived from an EMBL/GenBank/DDBJ whole genome shotgun (WGS) entry which is preliminary data.</text>
</comment>
<dbReference type="Proteomes" id="UP000437068">
    <property type="component" value="Unassembled WGS sequence"/>
</dbReference>